<dbReference type="AlphaFoldDB" id="R9UCY0"/>
<accession>R9UCY0</accession>
<dbReference type="EMBL" id="KC701513">
    <property type="protein sequence ID" value="AGN53420.1"/>
    <property type="molecule type" value="mRNA"/>
</dbReference>
<organism evidence="2">
    <name type="scientific">Hydra viridissima</name>
    <name type="common">Green hydra</name>
    <name type="synonym">Chlorohydra viridissima</name>
    <dbReference type="NCBI Taxonomy" id="6082"/>
    <lineage>
        <taxon>Eukaryota</taxon>
        <taxon>Metazoa</taxon>
        <taxon>Cnidaria</taxon>
        <taxon>Hydrozoa</taxon>
        <taxon>Hydroidolina</taxon>
        <taxon>Anthoathecata</taxon>
        <taxon>Aplanulata</taxon>
        <taxon>Hydridae</taxon>
        <taxon>Hydra</taxon>
    </lineage>
</organism>
<evidence type="ECO:0000256" key="1">
    <source>
        <dbReference type="SAM" id="SignalP"/>
    </source>
</evidence>
<proteinExistence type="evidence at transcript level"/>
<keyword evidence="1" id="KW-0732">Signal</keyword>
<name>R9UCY0_HYDVD</name>
<feature type="chain" id="PRO_5004480332" evidence="1">
    <location>
        <begin position="19"/>
        <end position="79"/>
    </location>
</feature>
<reference evidence="2" key="1">
    <citation type="journal article" date="2013" name="Proc. Natl. Acad. Sci. U.S.A.">
        <title>Distinct antimicrobial peptide expression determines host species-specific bacterial associations.</title>
        <authorList>
            <person name="Franzenburg S."/>
            <person name="Walter J."/>
            <person name="Kunzel S."/>
            <person name="Wang J."/>
            <person name="Baines J.F."/>
            <person name="Bosch T.C."/>
            <person name="Fraune S."/>
        </authorList>
    </citation>
    <scope>NUCLEOTIDE SEQUENCE</scope>
</reference>
<feature type="signal peptide" evidence="1">
    <location>
        <begin position="1"/>
        <end position="18"/>
    </location>
</feature>
<sequence length="79" mass="9338">MRPEYAVLFLAVIVLTYARSYEDVREEIKNEIEKDIIEYLAEDAGEFDDKAIEVNRAKKFRFRICTTGKLPCRWAGKKY</sequence>
<protein>
    <submittedName>
        <fullName evidence="2">Arminin 11167</fullName>
    </submittedName>
</protein>
<evidence type="ECO:0000313" key="2">
    <source>
        <dbReference type="EMBL" id="AGN53420.1"/>
    </source>
</evidence>